<dbReference type="AlphaFoldDB" id="A0A066WKD9"/>
<dbReference type="OrthoDB" id="9983919at2759"/>
<feature type="domain" description="Hemerythrin-like" evidence="2">
    <location>
        <begin position="19"/>
        <end position="132"/>
    </location>
</feature>
<dbReference type="PANTHER" id="PTHR35585:SF1">
    <property type="entry name" value="HHE DOMAIN PROTEIN (AFU_ORTHOLOGUE AFUA_4G00730)"/>
    <property type="match status" value="1"/>
</dbReference>
<dbReference type="STRING" id="1037660.A0A066WKD9"/>
<evidence type="ECO:0000313" key="3">
    <source>
        <dbReference type="EMBL" id="KDN53038.1"/>
    </source>
</evidence>
<accession>A0A066WKD9</accession>
<name>A0A066WKD9_TILAU</name>
<organism evidence="3 4">
    <name type="scientific">Tilletiaria anomala (strain ATCC 24038 / CBS 436.72 / UBC 951)</name>
    <dbReference type="NCBI Taxonomy" id="1037660"/>
    <lineage>
        <taxon>Eukaryota</taxon>
        <taxon>Fungi</taxon>
        <taxon>Dikarya</taxon>
        <taxon>Basidiomycota</taxon>
        <taxon>Ustilaginomycotina</taxon>
        <taxon>Exobasidiomycetes</taxon>
        <taxon>Georgefischeriales</taxon>
        <taxon>Tilletiariaceae</taxon>
        <taxon>Tilletiaria</taxon>
    </lineage>
</organism>
<gene>
    <name evidence="3" type="ORF">K437DRAFT_265978</name>
</gene>
<dbReference type="EMBL" id="JMSN01000004">
    <property type="protein sequence ID" value="KDN53038.1"/>
    <property type="molecule type" value="Genomic_DNA"/>
</dbReference>
<dbReference type="RefSeq" id="XP_013245877.1">
    <property type="nucleotide sequence ID" value="XM_013390423.1"/>
</dbReference>
<evidence type="ECO:0000256" key="1">
    <source>
        <dbReference type="SAM" id="MobiDB-lite"/>
    </source>
</evidence>
<dbReference type="PANTHER" id="PTHR35585">
    <property type="entry name" value="HHE DOMAIN PROTEIN (AFU_ORTHOLOGUE AFUA_4G00730)"/>
    <property type="match status" value="1"/>
</dbReference>
<feature type="region of interest" description="Disordered" evidence="1">
    <location>
        <begin position="165"/>
        <end position="185"/>
    </location>
</feature>
<proteinExistence type="predicted"/>
<dbReference type="Gene3D" id="1.20.120.520">
    <property type="entry name" value="nmb1532 protein domain like"/>
    <property type="match status" value="1"/>
</dbReference>
<dbReference type="Pfam" id="PF01814">
    <property type="entry name" value="Hemerythrin"/>
    <property type="match status" value="1"/>
</dbReference>
<reference evidence="3 4" key="1">
    <citation type="submission" date="2014-05" db="EMBL/GenBank/DDBJ databases">
        <title>Draft genome sequence of a rare smut relative, Tilletiaria anomala UBC 951.</title>
        <authorList>
            <consortium name="DOE Joint Genome Institute"/>
            <person name="Toome M."/>
            <person name="Kuo A."/>
            <person name="Henrissat B."/>
            <person name="Lipzen A."/>
            <person name="Tritt A."/>
            <person name="Yoshinaga Y."/>
            <person name="Zane M."/>
            <person name="Barry K."/>
            <person name="Grigoriev I.V."/>
            <person name="Spatafora J.W."/>
            <person name="Aimea M.C."/>
        </authorList>
    </citation>
    <scope>NUCLEOTIDE SEQUENCE [LARGE SCALE GENOMIC DNA]</scope>
    <source>
        <strain evidence="3 4">UBC 951</strain>
    </source>
</reference>
<dbReference type="HOGENOM" id="CLU_079417_1_0_1"/>
<dbReference type="GeneID" id="25265813"/>
<comment type="caution">
    <text evidence="3">The sequence shown here is derived from an EMBL/GenBank/DDBJ whole genome shotgun (WGS) entry which is preliminary data.</text>
</comment>
<dbReference type="InterPro" id="IPR012312">
    <property type="entry name" value="Hemerythrin-like"/>
</dbReference>
<dbReference type="InParanoid" id="A0A066WKD9"/>
<keyword evidence="4" id="KW-1185">Reference proteome</keyword>
<sequence length="213" mass="24243">MANNSTSHSNGNVPFKDFLKMIKNEHENIKDWKHRFNAAFEKKDRDEMSRIANSTIRSAALHADSEEVSVYKALEQHGFKEQADKDRRDHQHVKQLMSKLEQTSINDSLEHFHKLFNEACDLFIKHADDEEDPNVHGSLVQLRNKVSDERAAEIGEQFLKARKMAPERPHPEAPQGGGMAQKAAAAVTKATDMFTSANHDYAQPKHDFPSVRT</sequence>
<evidence type="ECO:0000313" key="4">
    <source>
        <dbReference type="Proteomes" id="UP000027361"/>
    </source>
</evidence>
<protein>
    <recommendedName>
        <fullName evidence="2">Hemerythrin-like domain-containing protein</fullName>
    </recommendedName>
</protein>
<dbReference type="OMA" id="REMAIHS"/>
<dbReference type="Proteomes" id="UP000027361">
    <property type="component" value="Unassembled WGS sequence"/>
</dbReference>
<evidence type="ECO:0000259" key="2">
    <source>
        <dbReference type="Pfam" id="PF01814"/>
    </source>
</evidence>